<evidence type="ECO:0000256" key="6">
    <source>
        <dbReference type="ARBA" id="ARBA00023136"/>
    </source>
</evidence>
<dbReference type="HAMAP" id="MF_00902">
    <property type="entry name" value="TatC"/>
    <property type="match status" value="1"/>
</dbReference>
<comment type="function">
    <text evidence="7">Part of the twin-arginine translocation (Tat) system that transports large folded proteins containing a characteristic twin-arginine motif in their signal peptide across membranes. Together with TatB, TatC is part of a receptor directly interacting with Tat signal peptides.</text>
</comment>
<keyword evidence="7" id="KW-0813">Transport</keyword>
<dbReference type="GO" id="GO:0033281">
    <property type="term" value="C:TAT protein transport complex"/>
    <property type="evidence" value="ECO:0007669"/>
    <property type="project" value="UniProtKB-UniRule"/>
</dbReference>
<evidence type="ECO:0000256" key="3">
    <source>
        <dbReference type="ARBA" id="ARBA00022927"/>
    </source>
</evidence>
<keyword evidence="5 7" id="KW-0811">Translocation</keyword>
<dbReference type="RefSeq" id="WP_150418927.1">
    <property type="nucleotide sequence ID" value="NZ_VYRZ01000002.1"/>
</dbReference>
<dbReference type="PANTHER" id="PTHR30371">
    <property type="entry name" value="SEC-INDEPENDENT PROTEIN TRANSLOCASE PROTEIN TATC"/>
    <property type="match status" value="1"/>
</dbReference>
<dbReference type="AlphaFoldDB" id="A0A5J5IQP5"/>
<name>A0A5J5IQP5_9MICO</name>
<comment type="caution">
    <text evidence="7">Lacks conserved residue(s) required for the propagation of feature annotation.</text>
</comment>
<feature type="transmembrane region" description="Helical" evidence="7">
    <location>
        <begin position="217"/>
        <end position="237"/>
    </location>
</feature>
<dbReference type="Proteomes" id="UP000327039">
    <property type="component" value="Unassembled WGS sequence"/>
</dbReference>
<protein>
    <recommendedName>
        <fullName evidence="7">Sec-independent protein translocase protein TatC</fullName>
    </recommendedName>
</protein>
<keyword evidence="9" id="KW-1185">Reference proteome</keyword>
<dbReference type="GO" id="GO:0065002">
    <property type="term" value="P:intracellular protein transmembrane transport"/>
    <property type="evidence" value="ECO:0007669"/>
    <property type="project" value="TreeGrafter"/>
</dbReference>
<proteinExistence type="inferred from homology"/>
<dbReference type="GO" id="GO:0009977">
    <property type="term" value="F:proton motive force dependent protein transmembrane transporter activity"/>
    <property type="evidence" value="ECO:0007669"/>
    <property type="project" value="TreeGrafter"/>
</dbReference>
<keyword evidence="2 7" id="KW-0812">Transmembrane</keyword>
<evidence type="ECO:0000256" key="7">
    <source>
        <dbReference type="HAMAP-Rule" id="MF_00902"/>
    </source>
</evidence>
<evidence type="ECO:0000256" key="4">
    <source>
        <dbReference type="ARBA" id="ARBA00022989"/>
    </source>
</evidence>
<feature type="transmembrane region" description="Helical" evidence="7">
    <location>
        <begin position="108"/>
        <end position="130"/>
    </location>
</feature>
<dbReference type="OrthoDB" id="9777044at2"/>
<comment type="subunit">
    <text evidence="7">The Tat system comprises two distinct complexes: a TatABC complex, containing multiple copies of TatA, TatB and TatC subunits, and a separate TatA complex, containing only TatA subunits. Substrates initially bind to the TatABC complex, which probably triggers association of the separate TatA complex to form the active translocon.</text>
</comment>
<dbReference type="PANTHER" id="PTHR30371:SF0">
    <property type="entry name" value="SEC-INDEPENDENT PROTEIN TRANSLOCASE PROTEIN TATC, CHLOROPLASTIC-RELATED"/>
    <property type="match status" value="1"/>
</dbReference>
<keyword evidence="6 7" id="KW-0472">Membrane</keyword>
<evidence type="ECO:0000256" key="5">
    <source>
        <dbReference type="ARBA" id="ARBA00023010"/>
    </source>
</evidence>
<feature type="transmembrane region" description="Helical" evidence="7">
    <location>
        <begin position="75"/>
        <end position="96"/>
    </location>
</feature>
<comment type="subcellular location">
    <subcellularLocation>
        <location evidence="7">Cell membrane</location>
        <topology evidence="7">Multi-pass membrane protein</topology>
    </subcellularLocation>
    <subcellularLocation>
        <location evidence="1">Membrane</location>
        <topology evidence="1">Multi-pass membrane protein</topology>
    </subcellularLocation>
</comment>
<evidence type="ECO:0000256" key="2">
    <source>
        <dbReference type="ARBA" id="ARBA00022692"/>
    </source>
</evidence>
<dbReference type="GO" id="GO:0043953">
    <property type="term" value="P:protein transport by the Tat complex"/>
    <property type="evidence" value="ECO:0007669"/>
    <property type="project" value="UniProtKB-UniRule"/>
</dbReference>
<feature type="transmembrane region" description="Helical" evidence="7">
    <location>
        <begin position="157"/>
        <end position="181"/>
    </location>
</feature>
<dbReference type="PRINTS" id="PR01840">
    <property type="entry name" value="TATCFAMILY"/>
</dbReference>
<dbReference type="InterPro" id="IPR002033">
    <property type="entry name" value="TatC"/>
</dbReference>
<comment type="caution">
    <text evidence="8">The sequence shown here is derived from an EMBL/GenBank/DDBJ whole genome shotgun (WGS) entry which is preliminary data.</text>
</comment>
<keyword evidence="4 7" id="KW-1133">Transmembrane helix</keyword>
<feature type="transmembrane region" description="Helical" evidence="7">
    <location>
        <begin position="14"/>
        <end position="37"/>
    </location>
</feature>
<reference evidence="9" key="1">
    <citation type="submission" date="2019-09" db="EMBL/GenBank/DDBJ databases">
        <title>Mumia zhuanghuii sp. nov. isolated from the intestinal contents of plateau pika (Ochotona curzoniae) in the Qinghai-Tibet plateau of China.</title>
        <authorList>
            <person name="Tian Z."/>
        </authorList>
    </citation>
    <scope>NUCLEOTIDE SEQUENCE [LARGE SCALE GENOMIC DNA]</scope>
    <source>
        <strain evidence="9">DSM 25564</strain>
    </source>
</reference>
<dbReference type="EMBL" id="VYRZ01000002">
    <property type="protein sequence ID" value="KAA9086755.1"/>
    <property type="molecule type" value="Genomic_DNA"/>
</dbReference>
<sequence length="261" mass="28664">MSLAQHLVELRKRLMIGAIALVVSMVASFFLTDWIIWAMTEPIRVVAAQRSAEESQAVTLMYSTITGPFDMRLRISFSVGILLSAPVWLWQIWAFLMPGLTKKEVRYTIGFVSAAVPLFFGGVFTGWLVMPHIVEIMATFSPDGSSNFYEGKYYYDFVFKLLLVVGVAYVIPVFLVALNFAGIMSGKAILKGWRVAILVAVVFSGLATPAADIVSMLMLAVILTILYFAAAGLSLLLDFRRSRRRPDLTAPSPAPTAGPLA</sequence>
<evidence type="ECO:0000256" key="1">
    <source>
        <dbReference type="ARBA" id="ARBA00004141"/>
    </source>
</evidence>
<organism evidence="8 9">
    <name type="scientific">Microbacterium radiodurans</name>
    <dbReference type="NCBI Taxonomy" id="661398"/>
    <lineage>
        <taxon>Bacteria</taxon>
        <taxon>Bacillati</taxon>
        <taxon>Actinomycetota</taxon>
        <taxon>Actinomycetes</taxon>
        <taxon>Micrococcales</taxon>
        <taxon>Microbacteriaceae</taxon>
        <taxon>Microbacterium</taxon>
    </lineage>
</organism>
<dbReference type="NCBIfam" id="TIGR00945">
    <property type="entry name" value="tatC"/>
    <property type="match status" value="1"/>
</dbReference>
<evidence type="ECO:0000313" key="8">
    <source>
        <dbReference type="EMBL" id="KAA9086755.1"/>
    </source>
</evidence>
<dbReference type="Pfam" id="PF00902">
    <property type="entry name" value="TatC"/>
    <property type="match status" value="1"/>
</dbReference>
<keyword evidence="3 7" id="KW-0653">Protein transport</keyword>
<evidence type="ECO:0000313" key="9">
    <source>
        <dbReference type="Proteomes" id="UP000327039"/>
    </source>
</evidence>
<comment type="similarity">
    <text evidence="7">Belongs to the TatC family.</text>
</comment>
<gene>
    <name evidence="7 8" type="primary">tatC</name>
    <name evidence="8" type="ORF">F6B42_07065</name>
</gene>
<accession>A0A5J5IQP5</accession>
<keyword evidence="7" id="KW-1003">Cell membrane</keyword>